<gene>
    <name evidence="1" type="ORF">N2K84_00670</name>
</gene>
<dbReference type="InterPro" id="IPR036583">
    <property type="entry name" value="23S_rRNA_IVS_sf"/>
</dbReference>
<dbReference type="AlphaFoldDB" id="A0AA41Y517"/>
<evidence type="ECO:0000313" key="2">
    <source>
        <dbReference type="Proteomes" id="UP001163821"/>
    </source>
</evidence>
<dbReference type="Pfam" id="PF05635">
    <property type="entry name" value="23S_rRNA_IVP"/>
    <property type="match status" value="1"/>
</dbReference>
<proteinExistence type="predicted"/>
<evidence type="ECO:0000313" key="1">
    <source>
        <dbReference type="EMBL" id="MCW0481222.1"/>
    </source>
</evidence>
<sequence>MTPKELEERLINFAVQVILFLDKIEPTIAGKNLIGQLSRSGTSPALNYGEAQSAESGKDFIHKLRVVLKELRETHICLKIVDRAKIHHDLKLLNFLLKECNELISIFVKSIETSKKKQSEINR</sequence>
<dbReference type="InterPro" id="IPR012657">
    <property type="entry name" value="23S_rRNA-intervening_sequence"/>
</dbReference>
<keyword evidence="2" id="KW-1185">Reference proteome</keyword>
<dbReference type="NCBIfam" id="TIGR02436">
    <property type="entry name" value="four helix bundle protein"/>
    <property type="match status" value="1"/>
</dbReference>
<dbReference type="RefSeq" id="WP_282589827.1">
    <property type="nucleotide sequence ID" value="NZ_JAPAAF010000001.1"/>
</dbReference>
<comment type="caution">
    <text evidence="1">The sequence shown here is derived from an EMBL/GenBank/DDBJ whole genome shotgun (WGS) entry which is preliminary data.</text>
</comment>
<protein>
    <submittedName>
        <fullName evidence="1">Four helix bundle protein</fullName>
    </submittedName>
</protein>
<dbReference type="Gene3D" id="1.20.1440.60">
    <property type="entry name" value="23S rRNA-intervening sequence"/>
    <property type="match status" value="1"/>
</dbReference>
<dbReference type="PIRSF" id="PIRSF035652">
    <property type="entry name" value="CHP02436"/>
    <property type="match status" value="1"/>
</dbReference>
<dbReference type="SUPFAM" id="SSF158446">
    <property type="entry name" value="IVS-encoded protein-like"/>
    <property type="match status" value="1"/>
</dbReference>
<dbReference type="Proteomes" id="UP001163821">
    <property type="component" value="Unassembled WGS sequence"/>
</dbReference>
<organism evidence="1 2">
    <name type="scientific">Gaoshiqia sediminis</name>
    <dbReference type="NCBI Taxonomy" id="2986998"/>
    <lineage>
        <taxon>Bacteria</taxon>
        <taxon>Pseudomonadati</taxon>
        <taxon>Bacteroidota</taxon>
        <taxon>Bacteroidia</taxon>
        <taxon>Marinilabiliales</taxon>
        <taxon>Prolixibacteraceae</taxon>
        <taxon>Gaoshiqia</taxon>
    </lineage>
</organism>
<reference evidence="1" key="1">
    <citation type="submission" date="2022-10" db="EMBL/GenBank/DDBJ databases">
        <title>Gaoshiqiia sediminis gen. nov., sp. nov., isolated from coastal sediment.</title>
        <authorList>
            <person name="Yu W.X."/>
            <person name="Mu D.S."/>
            <person name="Du J.Z."/>
            <person name="Liang Y.Q."/>
        </authorList>
    </citation>
    <scope>NUCLEOTIDE SEQUENCE</scope>
    <source>
        <strain evidence="1">A06</strain>
    </source>
</reference>
<dbReference type="EMBL" id="JAPAAF010000001">
    <property type="protein sequence ID" value="MCW0481222.1"/>
    <property type="molecule type" value="Genomic_DNA"/>
</dbReference>
<accession>A0AA41Y517</accession>
<name>A0AA41Y517_9BACT</name>